<keyword evidence="4" id="KW-1185">Reference proteome</keyword>
<dbReference type="InterPro" id="IPR000782">
    <property type="entry name" value="FAS1_domain"/>
</dbReference>
<name>A0A4S4LUL0_9AGAM</name>
<gene>
    <name evidence="3" type="ORF">EW146_g6321</name>
</gene>
<evidence type="ECO:0000256" key="1">
    <source>
        <dbReference type="SAM" id="MobiDB-lite"/>
    </source>
</evidence>
<feature type="region of interest" description="Disordered" evidence="1">
    <location>
        <begin position="53"/>
        <end position="78"/>
    </location>
</feature>
<evidence type="ECO:0000259" key="2">
    <source>
        <dbReference type="PROSITE" id="PS50213"/>
    </source>
</evidence>
<dbReference type="PROSITE" id="PS50213">
    <property type="entry name" value="FAS1"/>
    <property type="match status" value="1"/>
</dbReference>
<evidence type="ECO:0000313" key="4">
    <source>
        <dbReference type="Proteomes" id="UP000310158"/>
    </source>
</evidence>
<dbReference type="AlphaFoldDB" id="A0A4S4LUL0"/>
<feature type="domain" description="FAS1" evidence="2">
    <location>
        <begin position="148"/>
        <end position="248"/>
    </location>
</feature>
<dbReference type="OrthoDB" id="7700931at2759"/>
<proteinExistence type="predicted"/>
<reference evidence="3 4" key="1">
    <citation type="submission" date="2019-02" db="EMBL/GenBank/DDBJ databases">
        <title>Genome sequencing of the rare red list fungi Bondarzewia mesenterica.</title>
        <authorList>
            <person name="Buettner E."/>
            <person name="Kellner H."/>
        </authorList>
    </citation>
    <scope>NUCLEOTIDE SEQUENCE [LARGE SCALE GENOMIC DNA]</scope>
    <source>
        <strain evidence="3 4">DSM 108281</strain>
    </source>
</reference>
<dbReference type="Proteomes" id="UP000310158">
    <property type="component" value="Unassembled WGS sequence"/>
</dbReference>
<dbReference type="EMBL" id="SGPL01000313">
    <property type="protein sequence ID" value="THH13950.1"/>
    <property type="molecule type" value="Genomic_DNA"/>
</dbReference>
<evidence type="ECO:0000313" key="3">
    <source>
        <dbReference type="EMBL" id="THH13950.1"/>
    </source>
</evidence>
<comment type="caution">
    <text evidence="3">The sequence shown here is derived from an EMBL/GenBank/DDBJ whole genome shotgun (WGS) entry which is preliminary data.</text>
</comment>
<accession>A0A4S4LUL0</accession>
<sequence length="248" mass="27752">MTDTTGPHVHLALIYDFGDTRLSNLHLVTQRSLLTKCTKWACMTCSRRMRTGTEAGTREQCGTGDVSEAGQDAPGSKCGHDGVAGSNHLTCLVEYRQDELEGLQDAVDCISVDKHDVEMQAAEQAETYHQLTDVNNTLMLAEEAVSEENSIYDIFSDDFDFFCLVKLINFSDDVADVLKDTSTNITFFAPLNQALRPPHHRSEYSLDFSEFPALIPSDLFHDLVHAMQAVEKLNHTEQLDDDDDHKKH</sequence>
<protein>
    <recommendedName>
        <fullName evidence="2">FAS1 domain-containing protein</fullName>
    </recommendedName>
</protein>
<organism evidence="3 4">
    <name type="scientific">Bondarzewia mesenterica</name>
    <dbReference type="NCBI Taxonomy" id="1095465"/>
    <lineage>
        <taxon>Eukaryota</taxon>
        <taxon>Fungi</taxon>
        <taxon>Dikarya</taxon>
        <taxon>Basidiomycota</taxon>
        <taxon>Agaricomycotina</taxon>
        <taxon>Agaricomycetes</taxon>
        <taxon>Russulales</taxon>
        <taxon>Bondarzewiaceae</taxon>
        <taxon>Bondarzewia</taxon>
    </lineage>
</organism>
<dbReference type="SUPFAM" id="SSF82153">
    <property type="entry name" value="FAS1 domain"/>
    <property type="match status" value="1"/>
</dbReference>
<dbReference type="InterPro" id="IPR036378">
    <property type="entry name" value="FAS1_dom_sf"/>
</dbReference>